<dbReference type="PANTHER" id="PTHR30290">
    <property type="entry name" value="PERIPLASMIC BINDING COMPONENT OF ABC TRANSPORTER"/>
    <property type="match status" value="1"/>
</dbReference>
<dbReference type="InterPro" id="IPR039424">
    <property type="entry name" value="SBP_5"/>
</dbReference>
<proteinExistence type="inferred from homology"/>
<comment type="similarity">
    <text evidence="2">Belongs to the bacterial solute-binding protein 5 family.</text>
</comment>
<organism evidence="7 8">
    <name type="scientific">Leucobacter iarius</name>
    <dbReference type="NCBI Taxonomy" id="333963"/>
    <lineage>
        <taxon>Bacteria</taxon>
        <taxon>Bacillati</taxon>
        <taxon>Actinomycetota</taxon>
        <taxon>Actinomycetes</taxon>
        <taxon>Micrococcales</taxon>
        <taxon>Microbacteriaceae</taxon>
        <taxon>Leucobacter</taxon>
    </lineage>
</organism>
<evidence type="ECO:0000256" key="1">
    <source>
        <dbReference type="ARBA" id="ARBA00004196"/>
    </source>
</evidence>
<dbReference type="PROSITE" id="PS51257">
    <property type="entry name" value="PROKAR_LIPOPROTEIN"/>
    <property type="match status" value="1"/>
</dbReference>
<keyword evidence="8" id="KW-1185">Reference proteome</keyword>
<dbReference type="EMBL" id="BAAAOB010000001">
    <property type="protein sequence ID" value="GAA1776647.1"/>
    <property type="molecule type" value="Genomic_DNA"/>
</dbReference>
<dbReference type="InterPro" id="IPR000914">
    <property type="entry name" value="SBP_5_dom"/>
</dbReference>
<keyword evidence="3" id="KW-0813">Transport</keyword>
<dbReference type="InterPro" id="IPR030678">
    <property type="entry name" value="Peptide/Ni-bd"/>
</dbReference>
<protein>
    <submittedName>
        <fullName evidence="7">ABC transporter substrate-binding protein</fullName>
    </submittedName>
</protein>
<accession>A0ABN2L656</accession>
<evidence type="ECO:0000313" key="8">
    <source>
        <dbReference type="Proteomes" id="UP001500851"/>
    </source>
</evidence>
<evidence type="ECO:0000259" key="6">
    <source>
        <dbReference type="Pfam" id="PF00496"/>
    </source>
</evidence>
<dbReference type="PANTHER" id="PTHR30290:SF10">
    <property type="entry name" value="PERIPLASMIC OLIGOPEPTIDE-BINDING PROTEIN-RELATED"/>
    <property type="match status" value="1"/>
</dbReference>
<feature type="signal peptide" evidence="5">
    <location>
        <begin position="1"/>
        <end position="27"/>
    </location>
</feature>
<evidence type="ECO:0000256" key="2">
    <source>
        <dbReference type="ARBA" id="ARBA00005695"/>
    </source>
</evidence>
<dbReference type="Gene3D" id="3.10.105.10">
    <property type="entry name" value="Dipeptide-binding Protein, Domain 3"/>
    <property type="match status" value="1"/>
</dbReference>
<feature type="domain" description="Solute-binding protein family 5" evidence="6">
    <location>
        <begin position="76"/>
        <end position="419"/>
    </location>
</feature>
<reference evidence="7 8" key="1">
    <citation type="journal article" date="2019" name="Int. J. Syst. Evol. Microbiol.">
        <title>The Global Catalogue of Microorganisms (GCM) 10K type strain sequencing project: providing services to taxonomists for standard genome sequencing and annotation.</title>
        <authorList>
            <consortium name="The Broad Institute Genomics Platform"/>
            <consortium name="The Broad Institute Genome Sequencing Center for Infectious Disease"/>
            <person name="Wu L."/>
            <person name="Ma J."/>
        </authorList>
    </citation>
    <scope>NUCLEOTIDE SEQUENCE [LARGE SCALE GENOMIC DNA]</scope>
    <source>
        <strain evidence="7 8">JCM 14736</strain>
    </source>
</reference>
<dbReference type="Gene3D" id="3.40.190.10">
    <property type="entry name" value="Periplasmic binding protein-like II"/>
    <property type="match status" value="1"/>
</dbReference>
<dbReference type="Pfam" id="PF00496">
    <property type="entry name" value="SBP_bac_5"/>
    <property type="match status" value="1"/>
</dbReference>
<dbReference type="PIRSF" id="PIRSF002741">
    <property type="entry name" value="MppA"/>
    <property type="match status" value="1"/>
</dbReference>
<keyword evidence="4 5" id="KW-0732">Signal</keyword>
<dbReference type="CDD" id="cd00995">
    <property type="entry name" value="PBP2_NikA_DppA_OppA_like"/>
    <property type="match status" value="1"/>
</dbReference>
<evidence type="ECO:0000313" key="7">
    <source>
        <dbReference type="EMBL" id="GAA1776647.1"/>
    </source>
</evidence>
<dbReference type="RefSeq" id="WP_344028009.1">
    <property type="nucleotide sequence ID" value="NZ_BAAAOB010000001.1"/>
</dbReference>
<feature type="chain" id="PRO_5046060243" evidence="5">
    <location>
        <begin position="28"/>
        <end position="500"/>
    </location>
</feature>
<evidence type="ECO:0000256" key="4">
    <source>
        <dbReference type="ARBA" id="ARBA00022729"/>
    </source>
</evidence>
<gene>
    <name evidence="7" type="ORF">GCM10009768_01430</name>
</gene>
<sequence>MRFPRRLIAAALALSALLAASGCSAPAGTGERVLRIARAESFDGWDPDKASAYASYQTLQAVLEPMLRLNPDGVSIDPGIATRWESDPAKRRWTFTLRDDVRFSDGSPLTSADVAFSVQQWKAGPNYGGMYAQIARVETPDARTVRFDLSSPDASFPVFMTWSSSAIYPKGFGGRTARQFFAKPVGAGPFEVDRWSPGGRIVLTRSPHYYLPGRPHVDRVVIDVVEEDAETMFEAGQLDIVEYVSPLEASRFGDELRTLAPSQVEHLSLNRASRGLGDRRVREALAHAVDSDAIRIGAFRGKASAPSGILPPGLPGVVPPTVPMPKHDPALARELLRKAGAKDLSYEVIYDASNSTDVLIAQILQAGFEQVGVRLKLSGLETGTFIDRAYGHDADMVLWSFGAVSPDVVDPMSWFTGTSWLFSGLDTGPLLGRIDEYRRTADPAERERIVAAVQDAAVEELPAINLAQYSVQHAVKSNVSGFAPTPWGMYALDTIEVGRK</sequence>
<comment type="subcellular location">
    <subcellularLocation>
        <location evidence="1">Cell envelope</location>
    </subcellularLocation>
</comment>
<evidence type="ECO:0000256" key="5">
    <source>
        <dbReference type="SAM" id="SignalP"/>
    </source>
</evidence>
<dbReference type="Proteomes" id="UP001500851">
    <property type="component" value="Unassembled WGS sequence"/>
</dbReference>
<comment type="caution">
    <text evidence="7">The sequence shown here is derived from an EMBL/GenBank/DDBJ whole genome shotgun (WGS) entry which is preliminary data.</text>
</comment>
<name>A0ABN2L656_9MICO</name>
<dbReference type="SUPFAM" id="SSF53850">
    <property type="entry name" value="Periplasmic binding protein-like II"/>
    <property type="match status" value="1"/>
</dbReference>
<evidence type="ECO:0000256" key="3">
    <source>
        <dbReference type="ARBA" id="ARBA00022448"/>
    </source>
</evidence>